<dbReference type="OrthoDB" id="433512at2759"/>
<evidence type="ECO:0000256" key="1">
    <source>
        <dbReference type="ARBA" id="ARBA00004141"/>
    </source>
</evidence>
<feature type="transmembrane region" description="Helical" evidence="6">
    <location>
        <begin position="180"/>
        <end position="200"/>
    </location>
</feature>
<evidence type="ECO:0000256" key="3">
    <source>
        <dbReference type="ARBA" id="ARBA00022692"/>
    </source>
</evidence>
<evidence type="ECO:0000256" key="6">
    <source>
        <dbReference type="SAM" id="Phobius"/>
    </source>
</evidence>
<feature type="domain" description="Major facilitator superfamily (MFS) profile" evidence="7">
    <location>
        <begin position="44"/>
        <end position="344"/>
    </location>
</feature>
<feature type="transmembrane region" description="Helical" evidence="6">
    <location>
        <begin position="147"/>
        <end position="168"/>
    </location>
</feature>
<dbReference type="GO" id="GO:0022857">
    <property type="term" value="F:transmembrane transporter activity"/>
    <property type="evidence" value="ECO:0007669"/>
    <property type="project" value="InterPro"/>
</dbReference>
<dbReference type="InterPro" id="IPR036259">
    <property type="entry name" value="MFS_trans_sf"/>
</dbReference>
<organism evidence="8 9">
    <name type="scientific">Syncephalis pseudoplumigaleata</name>
    <dbReference type="NCBI Taxonomy" id="1712513"/>
    <lineage>
        <taxon>Eukaryota</taxon>
        <taxon>Fungi</taxon>
        <taxon>Fungi incertae sedis</taxon>
        <taxon>Zoopagomycota</taxon>
        <taxon>Zoopagomycotina</taxon>
        <taxon>Zoopagomycetes</taxon>
        <taxon>Zoopagales</taxon>
        <taxon>Piptocephalidaceae</taxon>
        <taxon>Syncephalis</taxon>
    </lineage>
</organism>
<dbReference type="Proteomes" id="UP000278143">
    <property type="component" value="Unassembled WGS sequence"/>
</dbReference>
<evidence type="ECO:0000313" key="8">
    <source>
        <dbReference type="EMBL" id="RKP24403.1"/>
    </source>
</evidence>
<evidence type="ECO:0000313" key="9">
    <source>
        <dbReference type="Proteomes" id="UP000278143"/>
    </source>
</evidence>
<feature type="transmembrane region" description="Helical" evidence="6">
    <location>
        <begin position="87"/>
        <end position="108"/>
    </location>
</feature>
<proteinExistence type="predicted"/>
<keyword evidence="2" id="KW-0813">Transport</keyword>
<feature type="non-terminal residue" evidence="8">
    <location>
        <position position="344"/>
    </location>
</feature>
<name>A0A4P9YWD6_9FUNG</name>
<keyword evidence="9" id="KW-1185">Reference proteome</keyword>
<dbReference type="AlphaFoldDB" id="A0A4P9YWD6"/>
<dbReference type="InterPro" id="IPR020846">
    <property type="entry name" value="MFS_dom"/>
</dbReference>
<feature type="transmembrane region" description="Helical" evidence="6">
    <location>
        <begin position="220"/>
        <end position="241"/>
    </location>
</feature>
<sequence length="344" mass="37439">MSTAIAQDATADVTIEPVLDARERRRQALAEIDNAKFGWFHIRACLVSGIGFFTDAYDLFIINLVVQMLGYVYFADNNNTVPPGIDLGLKVSAAVGTLVGQLFFGYLADRLGRKRMYGIELLMIVVFTITSAFAADTVRGMRATTMLIIWRFILGIGVGGDYPLSAVITAEFATTKRRGAMIAAVFAMQGFGILAAALVATATVAAFKSAIEDDVMNIDYVWRICIGVGAIPGLIAIYYRLTIPETPRYTMDIDNDLTKATKDIGNVLNKDSQQNAQDVAAASQVAEQHAQQRPKASLSDFCRHFSKWANLKVLLGTSLSWFALDVAFYGTGLNNAIILNAMGF</sequence>
<dbReference type="InterPro" id="IPR005829">
    <property type="entry name" value="Sugar_transporter_CS"/>
</dbReference>
<feature type="transmembrane region" description="Helical" evidence="6">
    <location>
        <begin position="117"/>
        <end position="135"/>
    </location>
</feature>
<keyword evidence="4 6" id="KW-1133">Transmembrane helix</keyword>
<dbReference type="Pfam" id="PF00083">
    <property type="entry name" value="Sugar_tr"/>
    <property type="match status" value="1"/>
</dbReference>
<dbReference type="PROSITE" id="PS50850">
    <property type="entry name" value="MFS"/>
    <property type="match status" value="1"/>
</dbReference>
<keyword evidence="5 6" id="KW-0472">Membrane</keyword>
<dbReference type="GO" id="GO:0016020">
    <property type="term" value="C:membrane"/>
    <property type="evidence" value="ECO:0007669"/>
    <property type="project" value="UniProtKB-SubCell"/>
</dbReference>
<protein>
    <submittedName>
        <fullName evidence="8">Major facilitator superfamily domain-containing protein</fullName>
    </submittedName>
</protein>
<dbReference type="SUPFAM" id="SSF103473">
    <property type="entry name" value="MFS general substrate transporter"/>
    <property type="match status" value="1"/>
</dbReference>
<comment type="subcellular location">
    <subcellularLocation>
        <location evidence="1">Membrane</location>
        <topology evidence="1">Multi-pass membrane protein</topology>
    </subcellularLocation>
</comment>
<evidence type="ECO:0000259" key="7">
    <source>
        <dbReference type="PROSITE" id="PS50850"/>
    </source>
</evidence>
<dbReference type="PROSITE" id="PS00217">
    <property type="entry name" value="SUGAR_TRANSPORT_2"/>
    <property type="match status" value="1"/>
</dbReference>
<accession>A0A4P9YWD6</accession>
<evidence type="ECO:0000256" key="5">
    <source>
        <dbReference type="ARBA" id="ARBA00023136"/>
    </source>
</evidence>
<dbReference type="Gene3D" id="1.20.1250.20">
    <property type="entry name" value="MFS general substrate transporter like domains"/>
    <property type="match status" value="2"/>
</dbReference>
<dbReference type="PANTHER" id="PTHR23511">
    <property type="entry name" value="SYNAPTIC VESICLE GLYCOPROTEIN 2"/>
    <property type="match status" value="1"/>
</dbReference>
<dbReference type="PANTHER" id="PTHR23511:SF34">
    <property type="entry name" value="SYNAPTIC VESICLE GLYCOPROTEIN 2"/>
    <property type="match status" value="1"/>
</dbReference>
<reference evidence="9" key="1">
    <citation type="journal article" date="2018" name="Nat. Microbiol.">
        <title>Leveraging single-cell genomics to expand the fungal tree of life.</title>
        <authorList>
            <person name="Ahrendt S.R."/>
            <person name="Quandt C.A."/>
            <person name="Ciobanu D."/>
            <person name="Clum A."/>
            <person name="Salamov A."/>
            <person name="Andreopoulos B."/>
            <person name="Cheng J.F."/>
            <person name="Woyke T."/>
            <person name="Pelin A."/>
            <person name="Henrissat B."/>
            <person name="Reynolds N.K."/>
            <person name="Benny G.L."/>
            <person name="Smith M.E."/>
            <person name="James T.Y."/>
            <person name="Grigoriev I.V."/>
        </authorList>
    </citation>
    <scope>NUCLEOTIDE SEQUENCE [LARGE SCALE GENOMIC DNA]</scope>
    <source>
        <strain evidence="9">Benny S71-1</strain>
    </source>
</reference>
<dbReference type="EMBL" id="KZ990245">
    <property type="protein sequence ID" value="RKP24403.1"/>
    <property type="molecule type" value="Genomic_DNA"/>
</dbReference>
<evidence type="ECO:0000256" key="2">
    <source>
        <dbReference type="ARBA" id="ARBA00022448"/>
    </source>
</evidence>
<gene>
    <name evidence="8" type="ORF">SYNPS1DRAFT_23505</name>
</gene>
<dbReference type="InterPro" id="IPR005828">
    <property type="entry name" value="MFS_sugar_transport-like"/>
</dbReference>
<keyword evidence="3 6" id="KW-0812">Transmembrane</keyword>
<evidence type="ECO:0000256" key="4">
    <source>
        <dbReference type="ARBA" id="ARBA00022989"/>
    </source>
</evidence>